<dbReference type="SUPFAM" id="SSF141868">
    <property type="entry name" value="EAL domain-like"/>
    <property type="match status" value="1"/>
</dbReference>
<dbReference type="SMART" id="SM00267">
    <property type="entry name" value="GGDEF"/>
    <property type="match status" value="1"/>
</dbReference>
<dbReference type="SMART" id="SM00052">
    <property type="entry name" value="EAL"/>
    <property type="match status" value="1"/>
</dbReference>
<organism evidence="12 13">
    <name type="scientific">Noviherbaspirillum sedimenti</name>
    <dbReference type="NCBI Taxonomy" id="2320865"/>
    <lineage>
        <taxon>Bacteria</taxon>
        <taxon>Pseudomonadati</taxon>
        <taxon>Pseudomonadota</taxon>
        <taxon>Betaproteobacteria</taxon>
        <taxon>Burkholderiales</taxon>
        <taxon>Oxalobacteraceae</taxon>
        <taxon>Noviherbaspirillum</taxon>
    </lineage>
</organism>
<comment type="subcellular location">
    <subcellularLocation>
        <location evidence="1">Membrane</location>
    </subcellularLocation>
</comment>
<dbReference type="InterPro" id="IPR035919">
    <property type="entry name" value="EAL_sf"/>
</dbReference>
<dbReference type="OrthoDB" id="9813903at2"/>
<accession>A0A3A3GUF6</accession>
<dbReference type="InterPro" id="IPR000700">
    <property type="entry name" value="PAS-assoc_C"/>
</dbReference>
<comment type="caution">
    <text evidence="12">The sequence shown here is derived from an EMBL/GenBank/DDBJ whole genome shotgun (WGS) entry which is preliminary data.</text>
</comment>
<evidence type="ECO:0000256" key="6">
    <source>
        <dbReference type="SAM" id="Phobius"/>
    </source>
</evidence>
<dbReference type="FunFam" id="3.20.20.450:FF:000001">
    <property type="entry name" value="Cyclic di-GMP phosphodiesterase yahA"/>
    <property type="match status" value="1"/>
</dbReference>
<evidence type="ECO:0000259" key="7">
    <source>
        <dbReference type="PROSITE" id="PS50112"/>
    </source>
</evidence>
<dbReference type="InterPro" id="IPR000014">
    <property type="entry name" value="PAS"/>
</dbReference>
<feature type="domain" description="CHASE" evidence="9">
    <location>
        <begin position="79"/>
        <end position="256"/>
    </location>
</feature>
<dbReference type="InterPro" id="IPR000160">
    <property type="entry name" value="GGDEF_dom"/>
</dbReference>
<keyword evidence="2 6" id="KW-0812">Transmembrane</keyword>
<dbReference type="CDD" id="cd01949">
    <property type="entry name" value="GGDEF"/>
    <property type="match status" value="1"/>
</dbReference>
<dbReference type="PROSITE" id="PS50887">
    <property type="entry name" value="GGDEF"/>
    <property type="match status" value="1"/>
</dbReference>
<dbReference type="SUPFAM" id="SSF55785">
    <property type="entry name" value="PYP-like sensor domain (PAS domain)"/>
    <property type="match status" value="1"/>
</dbReference>
<feature type="domain" description="GGDEF" evidence="11">
    <location>
        <begin position="551"/>
        <end position="684"/>
    </location>
</feature>
<evidence type="ECO:0000313" key="13">
    <source>
        <dbReference type="Proteomes" id="UP000266327"/>
    </source>
</evidence>
<dbReference type="Pfam" id="PF13426">
    <property type="entry name" value="PAS_9"/>
    <property type="match status" value="1"/>
</dbReference>
<dbReference type="PROSITE" id="PS50839">
    <property type="entry name" value="CHASE"/>
    <property type="match status" value="1"/>
</dbReference>
<dbReference type="PANTHER" id="PTHR44757:SF2">
    <property type="entry name" value="BIOFILM ARCHITECTURE MAINTENANCE PROTEIN MBAA"/>
    <property type="match status" value="1"/>
</dbReference>
<dbReference type="SMART" id="SM00091">
    <property type="entry name" value="PAS"/>
    <property type="match status" value="1"/>
</dbReference>
<reference evidence="13" key="1">
    <citation type="submission" date="2018-09" db="EMBL/GenBank/DDBJ databases">
        <authorList>
            <person name="Zhu H."/>
        </authorList>
    </citation>
    <scope>NUCLEOTIDE SEQUENCE [LARGE SCALE GENOMIC DNA]</scope>
    <source>
        <strain evidence="13">K1S02-23</strain>
    </source>
</reference>
<dbReference type="InterPro" id="IPR001610">
    <property type="entry name" value="PAC"/>
</dbReference>
<dbReference type="InterPro" id="IPR043128">
    <property type="entry name" value="Rev_trsase/Diguanyl_cyclase"/>
</dbReference>
<dbReference type="InterPro" id="IPR035965">
    <property type="entry name" value="PAS-like_dom_sf"/>
</dbReference>
<dbReference type="GO" id="GO:0071111">
    <property type="term" value="F:cyclic-guanylate-specific phosphodiesterase activity"/>
    <property type="evidence" value="ECO:0007669"/>
    <property type="project" value="UniProtKB-EC"/>
</dbReference>
<dbReference type="PROSITE" id="PS50113">
    <property type="entry name" value="PAC"/>
    <property type="match status" value="1"/>
</dbReference>
<dbReference type="GO" id="GO:0016020">
    <property type="term" value="C:membrane"/>
    <property type="evidence" value="ECO:0007669"/>
    <property type="project" value="UniProtKB-SubCell"/>
</dbReference>
<protein>
    <submittedName>
        <fullName evidence="12">EAL domain-containing protein</fullName>
    </submittedName>
</protein>
<feature type="domain" description="EAL" evidence="10">
    <location>
        <begin position="693"/>
        <end position="947"/>
    </location>
</feature>
<dbReference type="GO" id="GO:0071732">
    <property type="term" value="P:cellular response to nitric oxide"/>
    <property type="evidence" value="ECO:0007669"/>
    <property type="project" value="UniProtKB-ARBA"/>
</dbReference>
<evidence type="ECO:0000256" key="5">
    <source>
        <dbReference type="ARBA" id="ARBA00051114"/>
    </source>
</evidence>
<dbReference type="GO" id="GO:0007165">
    <property type="term" value="P:signal transduction"/>
    <property type="evidence" value="ECO:0007669"/>
    <property type="project" value="UniProtKB-ARBA"/>
</dbReference>
<dbReference type="RefSeq" id="WP_119788087.1">
    <property type="nucleotide sequence ID" value="NZ_QYUQ01000002.1"/>
</dbReference>
<dbReference type="Gene3D" id="3.30.70.270">
    <property type="match status" value="1"/>
</dbReference>
<keyword evidence="4 6" id="KW-0472">Membrane</keyword>
<dbReference type="NCBIfam" id="TIGR00229">
    <property type="entry name" value="sensory_box"/>
    <property type="match status" value="1"/>
</dbReference>
<dbReference type="SMART" id="SM01079">
    <property type="entry name" value="CHASE"/>
    <property type="match status" value="1"/>
</dbReference>
<dbReference type="Gene3D" id="3.20.20.450">
    <property type="entry name" value="EAL domain"/>
    <property type="match status" value="1"/>
</dbReference>
<evidence type="ECO:0000259" key="8">
    <source>
        <dbReference type="PROSITE" id="PS50113"/>
    </source>
</evidence>
<evidence type="ECO:0000256" key="3">
    <source>
        <dbReference type="ARBA" id="ARBA00022989"/>
    </source>
</evidence>
<feature type="transmembrane region" description="Helical" evidence="6">
    <location>
        <begin position="16"/>
        <end position="36"/>
    </location>
</feature>
<evidence type="ECO:0000256" key="1">
    <source>
        <dbReference type="ARBA" id="ARBA00004370"/>
    </source>
</evidence>
<dbReference type="InterPro" id="IPR001633">
    <property type="entry name" value="EAL_dom"/>
</dbReference>
<evidence type="ECO:0000259" key="9">
    <source>
        <dbReference type="PROSITE" id="PS50839"/>
    </source>
</evidence>
<keyword evidence="13" id="KW-1185">Reference proteome</keyword>
<evidence type="ECO:0000259" key="10">
    <source>
        <dbReference type="PROSITE" id="PS50883"/>
    </source>
</evidence>
<name>A0A3A3GUF6_9BURK</name>
<dbReference type="NCBIfam" id="TIGR00254">
    <property type="entry name" value="GGDEF"/>
    <property type="match status" value="1"/>
</dbReference>
<dbReference type="InterPro" id="IPR029787">
    <property type="entry name" value="Nucleotide_cyclase"/>
</dbReference>
<dbReference type="SMART" id="SM00086">
    <property type="entry name" value="PAC"/>
    <property type="match status" value="1"/>
</dbReference>
<proteinExistence type="predicted"/>
<dbReference type="PROSITE" id="PS50112">
    <property type="entry name" value="PAS"/>
    <property type="match status" value="1"/>
</dbReference>
<comment type="catalytic activity">
    <reaction evidence="5">
        <text>3',3'-c-di-GMP + H2O = 5'-phosphoguanylyl(3'-&gt;5')guanosine + H(+)</text>
        <dbReference type="Rhea" id="RHEA:24902"/>
        <dbReference type="ChEBI" id="CHEBI:15377"/>
        <dbReference type="ChEBI" id="CHEBI:15378"/>
        <dbReference type="ChEBI" id="CHEBI:58754"/>
        <dbReference type="ChEBI" id="CHEBI:58805"/>
        <dbReference type="EC" id="3.1.4.52"/>
    </reaction>
    <physiologicalReaction direction="left-to-right" evidence="5">
        <dbReference type="Rhea" id="RHEA:24903"/>
    </physiologicalReaction>
</comment>
<sequence>MAEPTIQNRPPRPVPLAALLTLLLGLAVAIGLFLILRDLEYKAQDTDFRQQASIRALRLEHGLAEAVNAVEIANQLFVVNETVSREQFRLFTQPLLKNYPYIQAFNFHRIVTDSERSAFEAEMRKQFAGFMLTELAGGKPVPARIKKRYIVVDFLEPMRGNEAAFGLDVSFHAHLVATMQHAAETGLPAASDLLRLAQGEADARIGFQVVVPVYRKGAALDDAGARRAAWIGDTAVIFSAKKLIEKAFGSDGLLEEGSPDVSVYAAAAAVESQLAFRKGLPPASGPQGGALLRWLSPRQISPVTHDFLVAGKPWHMMLSPAAPTAIVGQYGSFYVLIGGVLFSFLAAAYIHALVTREQRVQRLVQERTREAHLANRLLREDIAARERLEKDLQLRKRAIEASPNAIIITSAEAPDYPIEYVNPAFLHMTGYTEMEILGRSMRLLMGNDSKQPGIAEFKSATIEQRLGHAVMRSYRKDGTMFWNDLYTSPVRDADGRVTHFVAAQYDITEMKRYEAELEIRANQDTVTGLANRNLLRDRLSQALAFAARYMHPVWVVHLDLDRFKFINDTLGLSAGDQLLKQVAERLQACVRATDTVARLAADEFVLVLPERSDESSAIHTVQRIMDAAAKPYTIEGHEFFMTVSAGMAVYPTDGEDAETLMKHADVAMYRAKETGRNNYQFYTPAMNERALERLRLEGDLRLALEHRQFELHYQPQVDLCTGKIHGMEALIRWQHPAYGMVAPARFIGLAEETGLIVPLGAWVVRTACMQAKSWQDAGLGELRVAVNLSARQFTQKDLVKSIANVLRECGLAPHCLELELTESMLMDDVERAIGILRDLAGLGVQISVDDFGTGYSSLAYLKRLPIDVLKIDQSFVRDISIDPDDAAIVATIVSLAHSLRLQVIAEGVETAEQLEFLRDHGCDAMQGYYFSKPVPADQFEAMLRQGKCLAGSANIAG</sequence>
<evidence type="ECO:0000259" key="11">
    <source>
        <dbReference type="PROSITE" id="PS50887"/>
    </source>
</evidence>
<dbReference type="InterPro" id="IPR006189">
    <property type="entry name" value="CHASE_dom"/>
</dbReference>
<feature type="domain" description="PAS" evidence="7">
    <location>
        <begin position="391"/>
        <end position="441"/>
    </location>
</feature>
<evidence type="ECO:0000313" key="12">
    <source>
        <dbReference type="EMBL" id="RJG04610.1"/>
    </source>
</evidence>
<dbReference type="Pfam" id="PF03924">
    <property type="entry name" value="CHASE"/>
    <property type="match status" value="1"/>
</dbReference>
<dbReference type="SUPFAM" id="SSF55073">
    <property type="entry name" value="Nucleotide cyclase"/>
    <property type="match status" value="1"/>
</dbReference>
<dbReference type="AlphaFoldDB" id="A0A3A3GUF6"/>
<dbReference type="CDD" id="cd00130">
    <property type="entry name" value="PAS"/>
    <property type="match status" value="1"/>
</dbReference>
<dbReference type="FunFam" id="3.30.70.270:FF:000001">
    <property type="entry name" value="Diguanylate cyclase domain protein"/>
    <property type="match status" value="1"/>
</dbReference>
<dbReference type="Gene3D" id="3.30.450.20">
    <property type="entry name" value="PAS domain"/>
    <property type="match status" value="1"/>
</dbReference>
<keyword evidence="3 6" id="KW-1133">Transmembrane helix</keyword>
<dbReference type="Pfam" id="PF00563">
    <property type="entry name" value="EAL"/>
    <property type="match status" value="1"/>
</dbReference>
<dbReference type="Pfam" id="PF00990">
    <property type="entry name" value="GGDEF"/>
    <property type="match status" value="1"/>
</dbReference>
<evidence type="ECO:0000256" key="4">
    <source>
        <dbReference type="ARBA" id="ARBA00023136"/>
    </source>
</evidence>
<dbReference type="PANTHER" id="PTHR44757">
    <property type="entry name" value="DIGUANYLATE CYCLASE DGCP"/>
    <property type="match status" value="1"/>
</dbReference>
<evidence type="ECO:0000256" key="2">
    <source>
        <dbReference type="ARBA" id="ARBA00022692"/>
    </source>
</evidence>
<dbReference type="Proteomes" id="UP000266327">
    <property type="component" value="Unassembled WGS sequence"/>
</dbReference>
<dbReference type="InterPro" id="IPR042240">
    <property type="entry name" value="CHASE_sf"/>
</dbReference>
<gene>
    <name evidence="12" type="ORF">D3878_22195</name>
</gene>
<feature type="transmembrane region" description="Helical" evidence="6">
    <location>
        <begin position="333"/>
        <end position="354"/>
    </location>
</feature>
<dbReference type="Gene3D" id="3.30.450.350">
    <property type="entry name" value="CHASE domain"/>
    <property type="match status" value="1"/>
</dbReference>
<dbReference type="InterPro" id="IPR052155">
    <property type="entry name" value="Biofilm_reg_signaling"/>
</dbReference>
<feature type="domain" description="PAC" evidence="8">
    <location>
        <begin position="464"/>
        <end position="519"/>
    </location>
</feature>
<dbReference type="CDD" id="cd01948">
    <property type="entry name" value="EAL"/>
    <property type="match status" value="1"/>
</dbReference>
<dbReference type="EMBL" id="QYUQ01000002">
    <property type="protein sequence ID" value="RJG04610.1"/>
    <property type="molecule type" value="Genomic_DNA"/>
</dbReference>
<dbReference type="PROSITE" id="PS50883">
    <property type="entry name" value="EAL"/>
    <property type="match status" value="1"/>
</dbReference>